<evidence type="ECO:0000313" key="1">
    <source>
        <dbReference type="EMBL" id="RUS23937.1"/>
    </source>
</evidence>
<reference evidence="1 2" key="1">
    <citation type="journal article" date="2018" name="New Phytol.">
        <title>Phylogenomics of Endogonaceae and evolution of mycorrhizas within Mucoromycota.</title>
        <authorList>
            <person name="Chang Y."/>
            <person name="Desiro A."/>
            <person name="Na H."/>
            <person name="Sandor L."/>
            <person name="Lipzen A."/>
            <person name="Clum A."/>
            <person name="Barry K."/>
            <person name="Grigoriev I.V."/>
            <person name="Martin F.M."/>
            <person name="Stajich J.E."/>
            <person name="Smith M.E."/>
            <person name="Bonito G."/>
            <person name="Spatafora J.W."/>
        </authorList>
    </citation>
    <scope>NUCLEOTIDE SEQUENCE [LARGE SCALE GENOMIC DNA]</scope>
    <source>
        <strain evidence="1 2">AD002</strain>
    </source>
</reference>
<gene>
    <name evidence="1" type="ORF">BC938DRAFT_474374</name>
</gene>
<dbReference type="EMBL" id="RBNJ01017939">
    <property type="protein sequence ID" value="RUS23937.1"/>
    <property type="molecule type" value="Genomic_DNA"/>
</dbReference>
<dbReference type="AlphaFoldDB" id="A0A433Q2D8"/>
<dbReference type="Proteomes" id="UP000274822">
    <property type="component" value="Unassembled WGS sequence"/>
</dbReference>
<comment type="caution">
    <text evidence="1">The sequence shown here is derived from an EMBL/GenBank/DDBJ whole genome shotgun (WGS) entry which is preliminary data.</text>
</comment>
<proteinExistence type="predicted"/>
<organism evidence="1 2">
    <name type="scientific">Jimgerdemannia flammicorona</name>
    <dbReference type="NCBI Taxonomy" id="994334"/>
    <lineage>
        <taxon>Eukaryota</taxon>
        <taxon>Fungi</taxon>
        <taxon>Fungi incertae sedis</taxon>
        <taxon>Mucoromycota</taxon>
        <taxon>Mucoromycotina</taxon>
        <taxon>Endogonomycetes</taxon>
        <taxon>Endogonales</taxon>
        <taxon>Endogonaceae</taxon>
        <taxon>Jimgerdemannia</taxon>
    </lineage>
</organism>
<evidence type="ECO:0000313" key="2">
    <source>
        <dbReference type="Proteomes" id="UP000274822"/>
    </source>
</evidence>
<accession>A0A433Q2D8</accession>
<sequence>MEDEPQDRTSLPNVRLLAPVRSTVKTIDSSYQHTTIITGKREGDSLPIFIRRDANVDDNLPIEEYRVMNLAEQDLTDPVYVIFTRAQRQC</sequence>
<protein>
    <submittedName>
        <fullName evidence="1">Uncharacterized protein</fullName>
    </submittedName>
</protein>
<name>A0A433Q2D8_9FUNG</name>
<keyword evidence="2" id="KW-1185">Reference proteome</keyword>